<evidence type="ECO:0000313" key="10">
    <source>
        <dbReference type="Proteomes" id="UP000596130"/>
    </source>
</evidence>
<keyword evidence="2" id="KW-0731">Sigma factor</keyword>
<evidence type="ECO:0000256" key="4">
    <source>
        <dbReference type="ARBA" id="ARBA00023163"/>
    </source>
</evidence>
<evidence type="ECO:0000313" key="9">
    <source>
        <dbReference type="EMBL" id="QQC93148.1"/>
    </source>
</evidence>
<evidence type="ECO:0000259" key="6">
    <source>
        <dbReference type="Pfam" id="PF04539"/>
    </source>
</evidence>
<dbReference type="InterPro" id="IPR013325">
    <property type="entry name" value="RNA_pol_sigma_r2"/>
</dbReference>
<dbReference type="Pfam" id="PF04542">
    <property type="entry name" value="Sigma70_r2"/>
    <property type="match status" value="1"/>
</dbReference>
<protein>
    <submittedName>
        <fullName evidence="9">SigB/SigF/SigG family RNA polymerase sigma factor</fullName>
    </submittedName>
</protein>
<dbReference type="InterPro" id="IPR014284">
    <property type="entry name" value="RNA_pol_sigma-70_dom"/>
</dbReference>
<name>A0A7T4PN46_9ACTN</name>
<sequence>MLTDLTEYSERRRAANRHSHSDAPDTAVGFARLASLGSGPEREALCAEIVEAWLPMAHRIAGRFRNKGESLEDLQQVAAMGLVKAVNRYEPGRGAFESYAVPTITGELRRHFRDRMWDVRVPRRVQELRNKVRAARRELLDQPGGSGHEPTLAEIGRQAGLTEAEVRDGMEAMEGYSALSLDAEVSSAEPDGFSLADTLGAPDPAYDHVNDREAAKAGLRRLPERERTILYLRYFEDMTQSRIAEELGISQMHVSRLISRSCARVRAEADPGHDDAGQPKAA</sequence>
<dbReference type="InterPro" id="IPR036388">
    <property type="entry name" value="WH-like_DNA-bd_sf"/>
</dbReference>
<evidence type="ECO:0000256" key="2">
    <source>
        <dbReference type="ARBA" id="ARBA00023082"/>
    </source>
</evidence>
<dbReference type="NCBIfam" id="TIGR02937">
    <property type="entry name" value="sigma70-ECF"/>
    <property type="match status" value="1"/>
</dbReference>
<dbReference type="Pfam" id="PF04545">
    <property type="entry name" value="Sigma70_r4"/>
    <property type="match status" value="1"/>
</dbReference>
<evidence type="ECO:0000256" key="5">
    <source>
        <dbReference type="SAM" id="MobiDB-lite"/>
    </source>
</evidence>
<dbReference type="SUPFAM" id="SSF88659">
    <property type="entry name" value="Sigma3 and sigma4 domains of RNA polymerase sigma factors"/>
    <property type="match status" value="2"/>
</dbReference>
<dbReference type="GO" id="GO:0006352">
    <property type="term" value="P:DNA-templated transcription initiation"/>
    <property type="evidence" value="ECO:0007669"/>
    <property type="project" value="InterPro"/>
</dbReference>
<dbReference type="NCBIfam" id="TIGR02980">
    <property type="entry name" value="SigBFG"/>
    <property type="match status" value="1"/>
</dbReference>
<evidence type="ECO:0000256" key="3">
    <source>
        <dbReference type="ARBA" id="ARBA00023125"/>
    </source>
</evidence>
<dbReference type="SUPFAM" id="SSF88946">
    <property type="entry name" value="Sigma2 domain of RNA polymerase sigma factors"/>
    <property type="match status" value="1"/>
</dbReference>
<dbReference type="Pfam" id="PF04539">
    <property type="entry name" value="Sigma70_r3"/>
    <property type="match status" value="1"/>
</dbReference>
<dbReference type="InterPro" id="IPR000943">
    <property type="entry name" value="RNA_pol_sigma70"/>
</dbReference>
<feature type="region of interest" description="Disordered" evidence="5">
    <location>
        <begin position="1"/>
        <end position="24"/>
    </location>
</feature>
<keyword evidence="1" id="KW-0805">Transcription regulation</keyword>
<dbReference type="PRINTS" id="PR00046">
    <property type="entry name" value="SIGMA70FCT"/>
</dbReference>
<feature type="compositionally biased region" description="Basic and acidic residues" evidence="5">
    <location>
        <begin position="8"/>
        <end position="23"/>
    </location>
</feature>
<dbReference type="CDD" id="cd06171">
    <property type="entry name" value="Sigma70_r4"/>
    <property type="match status" value="1"/>
</dbReference>
<dbReference type="GO" id="GO:0003677">
    <property type="term" value="F:DNA binding"/>
    <property type="evidence" value="ECO:0007669"/>
    <property type="project" value="UniProtKB-KW"/>
</dbReference>
<evidence type="ECO:0000256" key="1">
    <source>
        <dbReference type="ARBA" id="ARBA00023015"/>
    </source>
</evidence>
<evidence type="ECO:0000259" key="8">
    <source>
        <dbReference type="Pfam" id="PF04545"/>
    </source>
</evidence>
<feature type="domain" description="RNA polymerase sigma-70 region 2" evidence="7">
    <location>
        <begin position="49"/>
        <end position="117"/>
    </location>
</feature>
<dbReference type="AlphaFoldDB" id="A0A7T4PN46"/>
<dbReference type="PANTHER" id="PTHR30385:SF4">
    <property type="entry name" value="RNA POLYMERASE SIGMA-E FACTOR"/>
    <property type="match status" value="1"/>
</dbReference>
<organism evidence="9 10">
    <name type="scientific">Streptomyces alfalfae</name>
    <dbReference type="NCBI Taxonomy" id="1642299"/>
    <lineage>
        <taxon>Bacteria</taxon>
        <taxon>Bacillati</taxon>
        <taxon>Actinomycetota</taxon>
        <taxon>Actinomycetes</taxon>
        <taxon>Kitasatosporales</taxon>
        <taxon>Streptomycetaceae</taxon>
        <taxon>Streptomyces</taxon>
    </lineage>
</organism>
<keyword evidence="3" id="KW-0238">DNA-binding</keyword>
<gene>
    <name evidence="9" type="ORF">I8755_36050</name>
</gene>
<dbReference type="InterPro" id="IPR014322">
    <property type="entry name" value="RNA_pol_sigma-B/F/G"/>
</dbReference>
<dbReference type="EMBL" id="CP065959">
    <property type="protein sequence ID" value="QQC93148.1"/>
    <property type="molecule type" value="Genomic_DNA"/>
</dbReference>
<feature type="domain" description="RNA polymerase sigma-70 region 4" evidence="8">
    <location>
        <begin position="219"/>
        <end position="266"/>
    </location>
</feature>
<feature type="domain" description="RNA polymerase sigma-70 region 3" evidence="6">
    <location>
        <begin position="127"/>
        <end position="197"/>
    </location>
</feature>
<dbReference type="InterPro" id="IPR007627">
    <property type="entry name" value="RNA_pol_sigma70_r2"/>
</dbReference>
<reference evidence="9 10" key="1">
    <citation type="submission" date="2020-12" db="EMBL/GenBank/DDBJ databases">
        <title>Identification and biosynthesis of polyene macrolides produced by Streptomyces alfalfae Men-myco-93-63.</title>
        <authorList>
            <person name="Liu D."/>
            <person name="Li Y."/>
            <person name="Liu L."/>
            <person name="Han X."/>
            <person name="Shen F."/>
        </authorList>
    </citation>
    <scope>NUCLEOTIDE SEQUENCE [LARGE SCALE GENOMIC DNA]</scope>
    <source>
        <strain evidence="9 10">Men-myco-93-63</strain>
    </source>
</reference>
<dbReference type="Proteomes" id="UP000596130">
    <property type="component" value="Chromosome"/>
</dbReference>
<proteinExistence type="predicted"/>
<dbReference type="Gene3D" id="1.10.10.10">
    <property type="entry name" value="Winged helix-like DNA-binding domain superfamily/Winged helix DNA-binding domain"/>
    <property type="match status" value="2"/>
</dbReference>
<dbReference type="Gene3D" id="1.20.120.1810">
    <property type="match status" value="1"/>
</dbReference>
<evidence type="ECO:0000259" key="7">
    <source>
        <dbReference type="Pfam" id="PF04542"/>
    </source>
</evidence>
<dbReference type="InterPro" id="IPR007624">
    <property type="entry name" value="RNA_pol_sigma70_r3"/>
</dbReference>
<keyword evidence="4" id="KW-0804">Transcription</keyword>
<dbReference type="InterPro" id="IPR013324">
    <property type="entry name" value="RNA_pol_sigma_r3/r4-like"/>
</dbReference>
<dbReference type="PANTHER" id="PTHR30385">
    <property type="entry name" value="SIGMA FACTOR F FLAGELLAR"/>
    <property type="match status" value="1"/>
</dbReference>
<dbReference type="RefSeq" id="WP_198504675.1">
    <property type="nucleotide sequence ID" value="NZ_CP065959.1"/>
</dbReference>
<dbReference type="GO" id="GO:0016987">
    <property type="term" value="F:sigma factor activity"/>
    <property type="evidence" value="ECO:0007669"/>
    <property type="project" value="UniProtKB-KW"/>
</dbReference>
<dbReference type="InterPro" id="IPR007630">
    <property type="entry name" value="RNA_pol_sigma70_r4"/>
</dbReference>
<accession>A0A7T4PN46</accession>